<dbReference type="Proteomes" id="UP000612055">
    <property type="component" value="Unassembled WGS sequence"/>
</dbReference>
<keyword evidence="4" id="KW-1185">Reference proteome</keyword>
<feature type="region of interest" description="Disordered" evidence="2">
    <location>
        <begin position="477"/>
        <end position="549"/>
    </location>
</feature>
<feature type="coiled-coil region" evidence="1">
    <location>
        <begin position="444"/>
        <end position="474"/>
    </location>
</feature>
<comment type="caution">
    <text evidence="3">The sequence shown here is derived from an EMBL/GenBank/DDBJ whole genome shotgun (WGS) entry which is preliminary data.</text>
</comment>
<feature type="coiled-coil region" evidence="1">
    <location>
        <begin position="81"/>
        <end position="147"/>
    </location>
</feature>
<evidence type="ECO:0000313" key="3">
    <source>
        <dbReference type="EMBL" id="KAG2497958.1"/>
    </source>
</evidence>
<reference evidence="3" key="1">
    <citation type="journal article" date="2020" name="bioRxiv">
        <title>Comparative genomics of Chlamydomonas.</title>
        <authorList>
            <person name="Craig R.J."/>
            <person name="Hasan A.R."/>
            <person name="Ness R.W."/>
            <person name="Keightley P.D."/>
        </authorList>
    </citation>
    <scope>NUCLEOTIDE SEQUENCE</scope>
    <source>
        <strain evidence="3">CCAP 11/70</strain>
    </source>
</reference>
<name>A0A835Y8C6_9CHLO</name>
<dbReference type="OrthoDB" id="536116at2759"/>
<feature type="compositionally biased region" description="Polar residues" evidence="2">
    <location>
        <begin position="657"/>
        <end position="667"/>
    </location>
</feature>
<sequence>MEFATSALGEFGHDVPYQPHYTDERSLEEETRTLEAFLRGQGHLSPGVALNLCSASAEDARHTIQLIQRLACQQQQDDRAREALRDQVDRSRSDLALVQKRGEELERARRALAVQVKELEGKLLATKHKAEETEKELKAKLQSANTRLNGYLYGGRDAAKRNSATGNAAGGGAGGGGGAGLAGGARRVAFDRFRDDPEDSAAVVQKLEAECAQLRQQVKQLTATRKAQAGPPRLASAGSVDSPRTYDQSSGGTAPGEPDLQAVRAALSEDLRRDLDVAVARAAAGLSPTSPDPELDRMRRTVRDLRANVEHLQRQVDRGAAERAELHKHLHSARSRCASLEVEKRNAEDRAARAQRAAAAAALEPSEAQAAELRQRLEAAERERAELKARAADLQLQLVAAEAGAAANARHVETLKRAIRNLPGGAATGAQLEQLVAGEVAPLREELEGTRAQLAETMAQLEGAREELAAALRRAEAPGAGAGPGGSTTKLPPSPTDRLPLSPAMAQPSSPQGAFDGFAPGPLPSSESPPPLLQNPPTRGSYHKTLASTMPSPANERAFMYASYSGDVGSMHLTHVVRHDQPFPAAEALVSTAGPVASTTDDGAFGSMGGVYSTSGGGAGPGSQGGAGASWRRSLSAGPVQRSGGAYRSVERAGSRRQWQVPSNRSPSPIEIMMEQARNPAAAEDPTLSIRPGPSAAGAAPGGSPA</sequence>
<feature type="coiled-coil region" evidence="1">
    <location>
        <begin position="295"/>
        <end position="404"/>
    </location>
</feature>
<dbReference type="Gene3D" id="1.10.287.1490">
    <property type="match status" value="1"/>
</dbReference>
<gene>
    <name evidence="3" type="ORF">HYH03_004219</name>
</gene>
<evidence type="ECO:0000256" key="1">
    <source>
        <dbReference type="SAM" id="Coils"/>
    </source>
</evidence>
<dbReference type="PANTHER" id="PTHR45615">
    <property type="entry name" value="MYOSIN HEAVY CHAIN, NON-MUSCLE"/>
    <property type="match status" value="1"/>
</dbReference>
<feature type="region of interest" description="Disordered" evidence="2">
    <location>
        <begin position="222"/>
        <end position="259"/>
    </location>
</feature>
<dbReference type="AlphaFoldDB" id="A0A835Y8C6"/>
<feature type="compositionally biased region" description="Gly residues" evidence="2">
    <location>
        <begin position="616"/>
        <end position="628"/>
    </location>
</feature>
<evidence type="ECO:0000313" key="4">
    <source>
        <dbReference type="Proteomes" id="UP000612055"/>
    </source>
</evidence>
<proteinExistence type="predicted"/>
<keyword evidence="1" id="KW-0175">Coiled coil</keyword>
<feature type="compositionally biased region" description="Low complexity" evidence="2">
    <location>
        <begin position="692"/>
        <end position="706"/>
    </location>
</feature>
<protein>
    <submittedName>
        <fullName evidence="3">Uncharacterized protein</fullName>
    </submittedName>
</protein>
<evidence type="ECO:0000256" key="2">
    <source>
        <dbReference type="SAM" id="MobiDB-lite"/>
    </source>
</evidence>
<dbReference type="PANTHER" id="PTHR45615:SF66">
    <property type="entry name" value="CARD DOMAIN-CONTAINING PROTEIN"/>
    <property type="match status" value="1"/>
</dbReference>
<accession>A0A835Y8C6</accession>
<feature type="compositionally biased region" description="Pro residues" evidence="2">
    <location>
        <begin position="521"/>
        <end position="534"/>
    </location>
</feature>
<organism evidence="3 4">
    <name type="scientific">Edaphochlamys debaryana</name>
    <dbReference type="NCBI Taxonomy" id="47281"/>
    <lineage>
        <taxon>Eukaryota</taxon>
        <taxon>Viridiplantae</taxon>
        <taxon>Chlorophyta</taxon>
        <taxon>core chlorophytes</taxon>
        <taxon>Chlorophyceae</taxon>
        <taxon>CS clade</taxon>
        <taxon>Chlamydomonadales</taxon>
        <taxon>Chlamydomonadales incertae sedis</taxon>
        <taxon>Edaphochlamys</taxon>
    </lineage>
</organism>
<dbReference type="EMBL" id="JAEHOE010000012">
    <property type="protein sequence ID" value="KAG2497958.1"/>
    <property type="molecule type" value="Genomic_DNA"/>
</dbReference>
<feature type="region of interest" description="Disordered" evidence="2">
    <location>
        <begin position="616"/>
        <end position="706"/>
    </location>
</feature>